<dbReference type="Proteomes" id="UP001324115">
    <property type="component" value="Unassembled WGS sequence"/>
</dbReference>
<proteinExistence type="predicted"/>
<name>A0AAN7IEN7_QUERU</name>
<dbReference type="AlphaFoldDB" id="A0AAN7IEN7"/>
<evidence type="ECO:0000313" key="2">
    <source>
        <dbReference type="EMBL" id="KAK4568194.1"/>
    </source>
</evidence>
<protein>
    <submittedName>
        <fullName evidence="2">Uncharacterized protein</fullName>
    </submittedName>
</protein>
<keyword evidence="1" id="KW-0472">Membrane</keyword>
<evidence type="ECO:0000313" key="3">
    <source>
        <dbReference type="Proteomes" id="UP001324115"/>
    </source>
</evidence>
<dbReference type="EMBL" id="JAXUIC010000010">
    <property type="protein sequence ID" value="KAK4568194.1"/>
    <property type="molecule type" value="Genomic_DNA"/>
</dbReference>
<organism evidence="2 3">
    <name type="scientific">Quercus rubra</name>
    <name type="common">Northern red oak</name>
    <name type="synonym">Quercus borealis</name>
    <dbReference type="NCBI Taxonomy" id="3512"/>
    <lineage>
        <taxon>Eukaryota</taxon>
        <taxon>Viridiplantae</taxon>
        <taxon>Streptophyta</taxon>
        <taxon>Embryophyta</taxon>
        <taxon>Tracheophyta</taxon>
        <taxon>Spermatophyta</taxon>
        <taxon>Magnoliopsida</taxon>
        <taxon>eudicotyledons</taxon>
        <taxon>Gunneridae</taxon>
        <taxon>Pentapetalae</taxon>
        <taxon>rosids</taxon>
        <taxon>fabids</taxon>
        <taxon>Fagales</taxon>
        <taxon>Fagaceae</taxon>
        <taxon>Quercus</taxon>
    </lineage>
</organism>
<sequence length="93" mass="10706">MIKQTGTSVLLWRLLTWSSSIDEWSHIPSPCGAALLPLPLGTGHETYIILQQFVLDFFFFWFIFVPFFILFKAKKLLFVFYSDLNNCVPAISA</sequence>
<reference evidence="2 3" key="1">
    <citation type="journal article" date="2023" name="G3 (Bethesda)">
        <title>A haplotype-resolved chromosome-scale genome for Quercus rubra L. provides insights into the genetics of adaptive traits for red oak species.</title>
        <authorList>
            <person name="Kapoor B."/>
            <person name="Jenkins J."/>
            <person name="Schmutz J."/>
            <person name="Zhebentyayeva T."/>
            <person name="Kuelheim C."/>
            <person name="Coggeshall M."/>
            <person name="Heim C."/>
            <person name="Lasky J.R."/>
            <person name="Leites L."/>
            <person name="Islam-Faridi N."/>
            <person name="Romero-Severson J."/>
            <person name="DeLeo V.L."/>
            <person name="Lucas S.M."/>
            <person name="Lazic D."/>
            <person name="Gailing O."/>
            <person name="Carlson J."/>
            <person name="Staton M."/>
        </authorList>
    </citation>
    <scope>NUCLEOTIDE SEQUENCE [LARGE SCALE GENOMIC DNA]</scope>
    <source>
        <strain evidence="2">Pseudo-F2</strain>
    </source>
</reference>
<gene>
    <name evidence="2" type="ORF">RGQ29_003824</name>
</gene>
<keyword evidence="1" id="KW-0812">Transmembrane</keyword>
<comment type="caution">
    <text evidence="2">The sequence shown here is derived from an EMBL/GenBank/DDBJ whole genome shotgun (WGS) entry which is preliminary data.</text>
</comment>
<keyword evidence="1" id="KW-1133">Transmembrane helix</keyword>
<keyword evidence="3" id="KW-1185">Reference proteome</keyword>
<feature type="transmembrane region" description="Helical" evidence="1">
    <location>
        <begin position="49"/>
        <end position="71"/>
    </location>
</feature>
<accession>A0AAN7IEN7</accession>
<evidence type="ECO:0000256" key="1">
    <source>
        <dbReference type="SAM" id="Phobius"/>
    </source>
</evidence>